<dbReference type="PANTHER" id="PTHR24189:SF50">
    <property type="entry name" value="ANKYRIN REPEAT AND SOCS BOX PROTEIN 2"/>
    <property type="match status" value="1"/>
</dbReference>
<feature type="transmembrane region" description="Helical" evidence="5">
    <location>
        <begin position="20"/>
        <end position="41"/>
    </location>
</feature>
<feature type="transmembrane region" description="Helical" evidence="5">
    <location>
        <begin position="53"/>
        <end position="71"/>
    </location>
</feature>
<feature type="transmembrane region" description="Helical" evidence="5">
    <location>
        <begin position="271"/>
        <end position="290"/>
    </location>
</feature>
<evidence type="ECO:0000256" key="5">
    <source>
        <dbReference type="SAM" id="Phobius"/>
    </source>
</evidence>
<evidence type="ECO:0000256" key="3">
    <source>
        <dbReference type="PROSITE-ProRule" id="PRU00023"/>
    </source>
</evidence>
<evidence type="ECO:0000313" key="6">
    <source>
        <dbReference type="EMBL" id="KAL1836178.1"/>
    </source>
</evidence>
<keyword evidence="5" id="KW-0472">Membrane</keyword>
<feature type="transmembrane region" description="Helical" evidence="5">
    <location>
        <begin position="310"/>
        <end position="333"/>
    </location>
</feature>
<keyword evidence="2 3" id="KW-0040">ANK repeat</keyword>
<protein>
    <recommendedName>
        <fullName evidence="8">Ankyrin repeat protein</fullName>
    </recommendedName>
</protein>
<dbReference type="Gene3D" id="1.25.40.20">
    <property type="entry name" value="Ankyrin repeat-containing domain"/>
    <property type="match status" value="1"/>
</dbReference>
<reference evidence="6 7" key="1">
    <citation type="journal article" date="2024" name="Commun. Biol.">
        <title>Comparative genomic analysis of thermophilic fungi reveals convergent evolutionary adaptations and gene losses.</title>
        <authorList>
            <person name="Steindorff A.S."/>
            <person name="Aguilar-Pontes M.V."/>
            <person name="Robinson A.J."/>
            <person name="Andreopoulos B."/>
            <person name="LaButti K."/>
            <person name="Kuo A."/>
            <person name="Mondo S."/>
            <person name="Riley R."/>
            <person name="Otillar R."/>
            <person name="Haridas S."/>
            <person name="Lipzen A."/>
            <person name="Grimwood J."/>
            <person name="Schmutz J."/>
            <person name="Clum A."/>
            <person name="Reid I.D."/>
            <person name="Moisan M.C."/>
            <person name="Butler G."/>
            <person name="Nguyen T.T.M."/>
            <person name="Dewar K."/>
            <person name="Conant G."/>
            <person name="Drula E."/>
            <person name="Henrissat B."/>
            <person name="Hansel C."/>
            <person name="Singer S."/>
            <person name="Hutchinson M.I."/>
            <person name="de Vries R.P."/>
            <person name="Natvig D.O."/>
            <person name="Powell A.J."/>
            <person name="Tsang A."/>
            <person name="Grigoriev I.V."/>
        </authorList>
    </citation>
    <scope>NUCLEOTIDE SEQUENCE [LARGE SCALE GENOMIC DNA]</scope>
    <source>
        <strain evidence="6 7">CBS 620.91</strain>
    </source>
</reference>
<dbReference type="PROSITE" id="PS50088">
    <property type="entry name" value="ANK_REPEAT"/>
    <property type="match status" value="1"/>
</dbReference>
<dbReference type="SUPFAM" id="SSF48403">
    <property type="entry name" value="Ankyrin repeat"/>
    <property type="match status" value="1"/>
</dbReference>
<gene>
    <name evidence="6" type="ORF">VTJ49DRAFT_5475</name>
</gene>
<dbReference type="Pfam" id="PF00023">
    <property type="entry name" value="Ank"/>
    <property type="match status" value="1"/>
</dbReference>
<feature type="transmembrane region" description="Helical" evidence="5">
    <location>
        <begin position="429"/>
        <end position="447"/>
    </location>
</feature>
<accession>A0ABR3V4I1</accession>
<evidence type="ECO:0000256" key="2">
    <source>
        <dbReference type="ARBA" id="ARBA00023043"/>
    </source>
</evidence>
<comment type="caution">
    <text evidence="6">The sequence shown here is derived from an EMBL/GenBank/DDBJ whole genome shotgun (WGS) entry which is preliminary data.</text>
</comment>
<sequence>MQRCSASSGSPLAMLKRLHLGPLLMGKFSALSFSFSNAHLISIHGSSTSLSSMSTLIVLFGALGGLPRAAALSSSEEWADFTDNFATDLAPLITLFGEQVTKQFLSESTGVLDCIIFGMAPIGILTAVVSVIRLYGEPWLKSVIGRAQEPHGVPEAELCSSTSDDVCELWSNGTICRVFGRPKILEFIYSPEDGSFHKNISNSSDTVPDCGIFPLKYALTHSQYNKGAHMKWTEDGKGPPKMYDPEGLDQELAPFPNLSLNVGIRKTKRRVLLGVGAFGILLQASVFIYATWATFYNLSFYEEDDTPPLWYFVLAIAGTALLVCGMILCAALVEKRSTERHFKANLKSGQNPPRIYWLQCGNQRVADQQFSSFAHFQSAERYMTSWLADSADISVFGMPSAMALKVAVSSSLLGFVCQFVGLRGVHGSITLYQLACTLVMSIIRALLRSRRFSPDNNRLVGFKRQCESDELDWQALDIVRTHLGFPSGPCSVLETGWRLLNSDSDTRLSNLATSNATERLVKSVTSSDVVILTAKGNIGSGLVGFRSINPAGDLTGDFWADNSSVAAEAFLRAVQEDSQASLLELIAQDIFAIFMFEAASVVDDLGSFAVRQPPNWQTDTILRNRNAASSLLSNTHIDALARILCESGLATEEAALMTIVPAFHHQSKLPSLDAAVAKVLDEVRQMRVEGKYELGEAHLKRLLRFCSPEHHEKVARALGELYRAAWKSSSALHRDFGLRAMASLGDLASLTPDRESFLSDSILSTLRDYQELSSGSDKAAVDASQPDWIRQLHARHGDEVVHWCEKTKALATLLASSDYQTPAEPQADRGRRGDPIITALLDIGVAIQPGELLQALYVRLPDDIFAALLARGKGIVNSARDSDGKTLLQVLLNYFWNGTAAERDSATPLQISCAWSDVNPPKAYSDQSPLILLRAGADPNLRPPPTVNPESSALRIRSTPLELACLTGKAEVVDALLKAGAHVNTTGGEFGPPLQAACLWFGQRRINPAQTVKIVRILLAAGADVNGVSLPCGSALTAAIYSVLPEVVQVLLDAGASPDLSVPRLTGGDVAFFTAWDALQPWPSDFTGELGSNFARISQFWRFPRVDDATASGGRRRIRELLNQHRMARPMAEQPGGPSEAQSSPHDTVGDGTDNESVRSESALPEQLPDSTRLSFDSDFYS</sequence>
<evidence type="ECO:0000256" key="1">
    <source>
        <dbReference type="ARBA" id="ARBA00022737"/>
    </source>
</evidence>
<organism evidence="6 7">
    <name type="scientific">Humicola insolens</name>
    <name type="common">Soft-rot fungus</name>
    <dbReference type="NCBI Taxonomy" id="85995"/>
    <lineage>
        <taxon>Eukaryota</taxon>
        <taxon>Fungi</taxon>
        <taxon>Dikarya</taxon>
        <taxon>Ascomycota</taxon>
        <taxon>Pezizomycotina</taxon>
        <taxon>Sordariomycetes</taxon>
        <taxon>Sordariomycetidae</taxon>
        <taxon>Sordariales</taxon>
        <taxon>Chaetomiaceae</taxon>
        <taxon>Mycothermus</taxon>
    </lineage>
</organism>
<feature type="compositionally biased region" description="Polar residues" evidence="4">
    <location>
        <begin position="1169"/>
        <end position="1182"/>
    </location>
</feature>
<keyword evidence="7" id="KW-1185">Reference proteome</keyword>
<keyword evidence="1" id="KW-0677">Repeat</keyword>
<feature type="region of interest" description="Disordered" evidence="4">
    <location>
        <begin position="1129"/>
        <end position="1182"/>
    </location>
</feature>
<keyword evidence="5" id="KW-1133">Transmembrane helix</keyword>
<dbReference type="InterPro" id="IPR002110">
    <property type="entry name" value="Ankyrin_rpt"/>
</dbReference>
<evidence type="ECO:0000313" key="7">
    <source>
        <dbReference type="Proteomes" id="UP001583172"/>
    </source>
</evidence>
<evidence type="ECO:0000256" key="4">
    <source>
        <dbReference type="SAM" id="MobiDB-lite"/>
    </source>
</evidence>
<dbReference type="InterPro" id="IPR036770">
    <property type="entry name" value="Ankyrin_rpt-contain_sf"/>
</dbReference>
<dbReference type="PROSITE" id="PS50297">
    <property type="entry name" value="ANK_REP_REGION"/>
    <property type="match status" value="1"/>
</dbReference>
<dbReference type="PANTHER" id="PTHR24189">
    <property type="entry name" value="MYOTROPHIN"/>
    <property type="match status" value="1"/>
</dbReference>
<dbReference type="Proteomes" id="UP001583172">
    <property type="component" value="Unassembled WGS sequence"/>
</dbReference>
<feature type="transmembrane region" description="Helical" evidence="5">
    <location>
        <begin position="115"/>
        <end position="136"/>
    </location>
</feature>
<keyword evidence="5" id="KW-0812">Transmembrane</keyword>
<name>A0ABR3V4I1_HUMIN</name>
<dbReference type="InterPro" id="IPR050745">
    <property type="entry name" value="Multifunctional_regulatory"/>
</dbReference>
<dbReference type="EMBL" id="JAZGSY010000452">
    <property type="protein sequence ID" value="KAL1836178.1"/>
    <property type="molecule type" value="Genomic_DNA"/>
</dbReference>
<dbReference type="SMART" id="SM00248">
    <property type="entry name" value="ANK"/>
    <property type="match status" value="4"/>
</dbReference>
<evidence type="ECO:0008006" key="8">
    <source>
        <dbReference type="Google" id="ProtNLM"/>
    </source>
</evidence>
<feature type="repeat" description="ANK" evidence="3">
    <location>
        <begin position="956"/>
        <end position="988"/>
    </location>
</feature>
<proteinExistence type="predicted"/>